<dbReference type="InterPro" id="IPR037185">
    <property type="entry name" value="EmrE-like"/>
</dbReference>
<feature type="transmembrane region" description="Helical" evidence="1">
    <location>
        <begin position="30"/>
        <end position="49"/>
    </location>
</feature>
<dbReference type="Proteomes" id="UP000316473">
    <property type="component" value="Chromosome"/>
</dbReference>
<evidence type="ECO:0000256" key="1">
    <source>
        <dbReference type="SAM" id="Phobius"/>
    </source>
</evidence>
<sequence length="101" mass="11376">MVGGQIFLKFALNRPDEEIKTLSWRRAAPFVYGIGLMTLWFFLWLGLLSQVELSYLYPFDAMSPLFMAFGASIILGEKMTPRLWGGISLIIIGLLIVGMSQ</sequence>
<feature type="domain" description="EamA" evidence="2">
    <location>
        <begin position="3"/>
        <end position="98"/>
    </location>
</feature>
<dbReference type="AlphaFoldDB" id="A0A4Y1YNH6"/>
<dbReference type="KEGG" id="nst:Nstercoris_01631"/>
<protein>
    <submittedName>
        <fullName evidence="3">4-amino-4-deoxy-L-arabinose-phosphoundecaprenol</fullName>
    </submittedName>
</protein>
<feature type="transmembrane region" description="Helical" evidence="1">
    <location>
        <begin position="55"/>
        <end position="76"/>
    </location>
</feature>
<keyword evidence="1" id="KW-0812">Transmembrane</keyword>
<feature type="transmembrane region" description="Helical" evidence="1">
    <location>
        <begin position="83"/>
        <end position="100"/>
    </location>
</feature>
<reference evidence="3 4" key="1">
    <citation type="submission" date="2019-06" db="EMBL/GenBank/DDBJ databases">
        <title>Nitrosomonas stercoris KYUHI-S whole genome shotgun sequence.</title>
        <authorList>
            <person name="Nakagawa T."/>
            <person name="Tsuchiya Y."/>
            <person name="Takahashi R."/>
        </authorList>
    </citation>
    <scope>NUCLEOTIDE SEQUENCE [LARGE SCALE GENOMIC DNA]</scope>
    <source>
        <strain evidence="3 4">KYUHI-S</strain>
    </source>
</reference>
<dbReference type="GO" id="GO:0016020">
    <property type="term" value="C:membrane"/>
    <property type="evidence" value="ECO:0007669"/>
    <property type="project" value="InterPro"/>
</dbReference>
<evidence type="ECO:0000259" key="2">
    <source>
        <dbReference type="Pfam" id="PF00892"/>
    </source>
</evidence>
<dbReference type="Gene3D" id="1.10.3730.20">
    <property type="match status" value="1"/>
</dbReference>
<keyword evidence="4" id="KW-1185">Reference proteome</keyword>
<keyword evidence="1" id="KW-1133">Transmembrane helix</keyword>
<keyword evidence="1" id="KW-0472">Membrane</keyword>
<dbReference type="Pfam" id="PF00892">
    <property type="entry name" value="EamA"/>
    <property type="match status" value="1"/>
</dbReference>
<name>A0A4Y1YNH6_9PROT</name>
<dbReference type="SUPFAM" id="SSF103481">
    <property type="entry name" value="Multidrug resistance efflux transporter EmrE"/>
    <property type="match status" value="1"/>
</dbReference>
<dbReference type="EMBL" id="AP019755">
    <property type="protein sequence ID" value="BBL35368.1"/>
    <property type="molecule type" value="Genomic_DNA"/>
</dbReference>
<gene>
    <name evidence="3" type="ORF">Nstercoris_01631</name>
</gene>
<dbReference type="InterPro" id="IPR000620">
    <property type="entry name" value="EamA_dom"/>
</dbReference>
<evidence type="ECO:0000313" key="3">
    <source>
        <dbReference type="EMBL" id="BBL35368.1"/>
    </source>
</evidence>
<organism evidence="3 4">
    <name type="scientific">Nitrosomonas stercoris</name>
    <dbReference type="NCBI Taxonomy" id="1444684"/>
    <lineage>
        <taxon>Bacteria</taxon>
        <taxon>Pseudomonadati</taxon>
        <taxon>Pseudomonadota</taxon>
        <taxon>Betaproteobacteria</taxon>
        <taxon>Nitrosomonadales</taxon>
        <taxon>Nitrosomonadaceae</taxon>
        <taxon>Nitrosomonas</taxon>
    </lineage>
</organism>
<accession>A0A4Y1YNH6</accession>
<proteinExistence type="predicted"/>
<evidence type="ECO:0000313" key="4">
    <source>
        <dbReference type="Proteomes" id="UP000316473"/>
    </source>
</evidence>